<dbReference type="Proteomes" id="UP001583172">
    <property type="component" value="Unassembled WGS sequence"/>
</dbReference>
<protein>
    <submittedName>
        <fullName evidence="2">Uncharacterized protein</fullName>
    </submittedName>
</protein>
<organism evidence="2 3">
    <name type="scientific">Humicola insolens</name>
    <name type="common">Soft-rot fungus</name>
    <dbReference type="NCBI Taxonomy" id="85995"/>
    <lineage>
        <taxon>Eukaryota</taxon>
        <taxon>Fungi</taxon>
        <taxon>Dikarya</taxon>
        <taxon>Ascomycota</taxon>
        <taxon>Pezizomycotina</taxon>
        <taxon>Sordariomycetes</taxon>
        <taxon>Sordariomycetidae</taxon>
        <taxon>Sordariales</taxon>
        <taxon>Chaetomiaceae</taxon>
        <taxon>Mycothermus</taxon>
    </lineage>
</organism>
<feature type="region of interest" description="Disordered" evidence="1">
    <location>
        <begin position="1"/>
        <end position="181"/>
    </location>
</feature>
<feature type="compositionally biased region" description="Acidic residues" evidence="1">
    <location>
        <begin position="12"/>
        <end position="26"/>
    </location>
</feature>
<sequence length="238" mass="25790">MATANPNPDEINLVDDDQEGDYEVAIDPDMAATMGFTSFGGTKPAADNNSPDDADGNDESRPSKKRRFNPHADDAIIAPPVPEDVVSANRAQANKAKGKGKQKSKDDISYSDSDFELDLNDSGTPSRASHLAATLVSNPPGTVKKTTDSGRNTPASQARDKFKPLPTRDGRRPNQGSFSAPAGHNPLWYVDYYDPSFNENPWEGMEKFKGLEPVGTFLARKWDREDKKVPESAGHIGG</sequence>
<proteinExistence type="predicted"/>
<accession>A0ABR3VM06</accession>
<evidence type="ECO:0000313" key="3">
    <source>
        <dbReference type="Proteomes" id="UP001583172"/>
    </source>
</evidence>
<name>A0ABR3VM06_HUMIN</name>
<evidence type="ECO:0000256" key="1">
    <source>
        <dbReference type="SAM" id="MobiDB-lite"/>
    </source>
</evidence>
<keyword evidence="3" id="KW-1185">Reference proteome</keyword>
<dbReference type="EMBL" id="JAZGSY010000043">
    <property type="protein sequence ID" value="KAL1842425.1"/>
    <property type="molecule type" value="Genomic_DNA"/>
</dbReference>
<comment type="caution">
    <text evidence="2">The sequence shown here is derived from an EMBL/GenBank/DDBJ whole genome shotgun (WGS) entry which is preliminary data.</text>
</comment>
<reference evidence="2 3" key="1">
    <citation type="journal article" date="2024" name="Commun. Biol.">
        <title>Comparative genomic analysis of thermophilic fungi reveals convergent evolutionary adaptations and gene losses.</title>
        <authorList>
            <person name="Steindorff A.S."/>
            <person name="Aguilar-Pontes M.V."/>
            <person name="Robinson A.J."/>
            <person name="Andreopoulos B."/>
            <person name="LaButti K."/>
            <person name="Kuo A."/>
            <person name="Mondo S."/>
            <person name="Riley R."/>
            <person name="Otillar R."/>
            <person name="Haridas S."/>
            <person name="Lipzen A."/>
            <person name="Grimwood J."/>
            <person name="Schmutz J."/>
            <person name="Clum A."/>
            <person name="Reid I.D."/>
            <person name="Moisan M.C."/>
            <person name="Butler G."/>
            <person name="Nguyen T.T.M."/>
            <person name="Dewar K."/>
            <person name="Conant G."/>
            <person name="Drula E."/>
            <person name="Henrissat B."/>
            <person name="Hansel C."/>
            <person name="Singer S."/>
            <person name="Hutchinson M.I."/>
            <person name="de Vries R.P."/>
            <person name="Natvig D.O."/>
            <person name="Powell A.J."/>
            <person name="Tsang A."/>
            <person name="Grigoriev I.V."/>
        </authorList>
    </citation>
    <scope>NUCLEOTIDE SEQUENCE [LARGE SCALE GENOMIC DNA]</scope>
    <source>
        <strain evidence="2 3">CBS 620.91</strain>
    </source>
</reference>
<feature type="compositionally biased region" description="Basic and acidic residues" evidence="1">
    <location>
        <begin position="158"/>
        <end position="172"/>
    </location>
</feature>
<gene>
    <name evidence="2" type="ORF">VTJ49DRAFT_5273</name>
</gene>
<evidence type="ECO:0000313" key="2">
    <source>
        <dbReference type="EMBL" id="KAL1842425.1"/>
    </source>
</evidence>